<feature type="domain" description="HTH cro/C1-type" evidence="1">
    <location>
        <begin position="20"/>
        <end position="73"/>
    </location>
</feature>
<dbReference type="RefSeq" id="WP_344028459.1">
    <property type="nucleotide sequence ID" value="NZ_BAAAOB010000001.1"/>
</dbReference>
<dbReference type="InterPro" id="IPR001387">
    <property type="entry name" value="Cro/C1-type_HTH"/>
</dbReference>
<gene>
    <name evidence="2" type="ORF">GCM10009768_03120</name>
</gene>
<evidence type="ECO:0000313" key="3">
    <source>
        <dbReference type="Proteomes" id="UP001500851"/>
    </source>
</evidence>
<dbReference type="SMART" id="SM00530">
    <property type="entry name" value="HTH_XRE"/>
    <property type="match status" value="1"/>
</dbReference>
<dbReference type="CDD" id="cd00093">
    <property type="entry name" value="HTH_XRE"/>
    <property type="match status" value="1"/>
</dbReference>
<accession>A0ABP4XHD1</accession>
<dbReference type="Proteomes" id="UP001500851">
    <property type="component" value="Unassembled WGS sequence"/>
</dbReference>
<dbReference type="InterPro" id="IPR010982">
    <property type="entry name" value="Lambda_DNA-bd_dom_sf"/>
</dbReference>
<keyword evidence="3" id="KW-1185">Reference proteome</keyword>
<sequence>MVKRTSPARRRQLERLGEHVRAWRQLQGLSAAELARRAHVTRDTLRALEEGTGSPRLDSVMAVVSALGFAEHFVNGADPLDTESGRALAIARAARS</sequence>
<name>A0ABP4XHD1_9MICO</name>
<dbReference type="Gene3D" id="1.10.260.40">
    <property type="entry name" value="lambda repressor-like DNA-binding domains"/>
    <property type="match status" value="1"/>
</dbReference>
<dbReference type="PROSITE" id="PS50943">
    <property type="entry name" value="HTH_CROC1"/>
    <property type="match status" value="1"/>
</dbReference>
<dbReference type="EMBL" id="BAAAOB010000001">
    <property type="protein sequence ID" value="GAA1777908.1"/>
    <property type="molecule type" value="Genomic_DNA"/>
</dbReference>
<dbReference type="Pfam" id="PF13560">
    <property type="entry name" value="HTH_31"/>
    <property type="match status" value="1"/>
</dbReference>
<dbReference type="SUPFAM" id="SSF47413">
    <property type="entry name" value="lambda repressor-like DNA-binding domains"/>
    <property type="match status" value="1"/>
</dbReference>
<organism evidence="2 3">
    <name type="scientific">Leucobacter iarius</name>
    <dbReference type="NCBI Taxonomy" id="333963"/>
    <lineage>
        <taxon>Bacteria</taxon>
        <taxon>Bacillati</taxon>
        <taxon>Actinomycetota</taxon>
        <taxon>Actinomycetes</taxon>
        <taxon>Micrococcales</taxon>
        <taxon>Microbacteriaceae</taxon>
        <taxon>Leucobacter</taxon>
    </lineage>
</organism>
<evidence type="ECO:0000313" key="2">
    <source>
        <dbReference type="EMBL" id="GAA1777908.1"/>
    </source>
</evidence>
<evidence type="ECO:0000259" key="1">
    <source>
        <dbReference type="PROSITE" id="PS50943"/>
    </source>
</evidence>
<reference evidence="3" key="1">
    <citation type="journal article" date="2019" name="Int. J. Syst. Evol. Microbiol.">
        <title>The Global Catalogue of Microorganisms (GCM) 10K type strain sequencing project: providing services to taxonomists for standard genome sequencing and annotation.</title>
        <authorList>
            <consortium name="The Broad Institute Genomics Platform"/>
            <consortium name="The Broad Institute Genome Sequencing Center for Infectious Disease"/>
            <person name="Wu L."/>
            <person name="Ma J."/>
        </authorList>
    </citation>
    <scope>NUCLEOTIDE SEQUENCE [LARGE SCALE GENOMIC DNA]</scope>
    <source>
        <strain evidence="3">JCM 14736</strain>
    </source>
</reference>
<comment type="caution">
    <text evidence="2">The sequence shown here is derived from an EMBL/GenBank/DDBJ whole genome shotgun (WGS) entry which is preliminary data.</text>
</comment>
<proteinExistence type="predicted"/>
<protein>
    <recommendedName>
        <fullName evidence="1">HTH cro/C1-type domain-containing protein</fullName>
    </recommendedName>
</protein>